<dbReference type="Gene3D" id="1.10.630.10">
    <property type="entry name" value="Cytochrome P450"/>
    <property type="match status" value="1"/>
</dbReference>
<evidence type="ECO:0000256" key="8">
    <source>
        <dbReference type="RuleBase" id="RU000461"/>
    </source>
</evidence>
<evidence type="ECO:0000313" key="9">
    <source>
        <dbReference type="EMBL" id="TCJ96931.1"/>
    </source>
</evidence>
<organism evidence="9 10">
    <name type="scientific">Nocardia alba</name>
    <dbReference type="NCBI Taxonomy" id="225051"/>
    <lineage>
        <taxon>Bacteria</taxon>
        <taxon>Bacillati</taxon>
        <taxon>Actinomycetota</taxon>
        <taxon>Actinomycetes</taxon>
        <taxon>Mycobacteriales</taxon>
        <taxon>Nocardiaceae</taxon>
        <taxon>Nocardia</taxon>
    </lineage>
</organism>
<dbReference type="InterPro" id="IPR001128">
    <property type="entry name" value="Cyt_P450"/>
</dbReference>
<comment type="caution">
    <text evidence="9">The sequence shown here is derived from an EMBL/GenBank/DDBJ whole genome shotgun (WGS) entry which is preliminary data.</text>
</comment>
<dbReference type="STRING" id="1210063.GCA_001612665_00624"/>
<protein>
    <submittedName>
        <fullName evidence="9">Cytochrome P450</fullName>
    </submittedName>
</protein>
<keyword evidence="3 8" id="KW-0349">Heme</keyword>
<dbReference type="AlphaFoldDB" id="A0A4R1FZY6"/>
<evidence type="ECO:0000256" key="7">
    <source>
        <dbReference type="ARBA" id="ARBA00023033"/>
    </source>
</evidence>
<keyword evidence="10" id="KW-1185">Reference proteome</keyword>
<evidence type="ECO:0000256" key="5">
    <source>
        <dbReference type="ARBA" id="ARBA00023002"/>
    </source>
</evidence>
<dbReference type="GO" id="GO:0004497">
    <property type="term" value="F:monooxygenase activity"/>
    <property type="evidence" value="ECO:0007669"/>
    <property type="project" value="UniProtKB-KW"/>
</dbReference>
<reference evidence="9 10" key="1">
    <citation type="submission" date="2019-03" db="EMBL/GenBank/DDBJ databases">
        <title>Genomic Encyclopedia of Type Strains, Phase IV (KMG-IV): sequencing the most valuable type-strain genomes for metagenomic binning, comparative biology and taxonomic classification.</title>
        <authorList>
            <person name="Goeker M."/>
        </authorList>
    </citation>
    <scope>NUCLEOTIDE SEQUENCE [LARGE SCALE GENOMIC DNA]</scope>
    <source>
        <strain evidence="9 10">DSM 44684</strain>
    </source>
</reference>
<dbReference type="SUPFAM" id="SSF48264">
    <property type="entry name" value="Cytochrome P450"/>
    <property type="match status" value="1"/>
</dbReference>
<dbReference type="PANTHER" id="PTHR46696:SF1">
    <property type="entry name" value="CYTOCHROME P450 YJIB-RELATED"/>
    <property type="match status" value="1"/>
</dbReference>
<proteinExistence type="inferred from homology"/>
<dbReference type="GO" id="GO:0020037">
    <property type="term" value="F:heme binding"/>
    <property type="evidence" value="ECO:0007669"/>
    <property type="project" value="InterPro"/>
</dbReference>
<dbReference type="PROSITE" id="PS00086">
    <property type="entry name" value="CYTOCHROME_P450"/>
    <property type="match status" value="1"/>
</dbReference>
<evidence type="ECO:0000256" key="3">
    <source>
        <dbReference type="ARBA" id="ARBA00022617"/>
    </source>
</evidence>
<dbReference type="PANTHER" id="PTHR46696">
    <property type="entry name" value="P450, PUTATIVE (EUROFUNG)-RELATED"/>
    <property type="match status" value="1"/>
</dbReference>
<name>A0A4R1FZY6_9NOCA</name>
<accession>A0A4R1FZY6</accession>
<evidence type="ECO:0000256" key="1">
    <source>
        <dbReference type="ARBA" id="ARBA00001971"/>
    </source>
</evidence>
<evidence type="ECO:0000313" key="10">
    <source>
        <dbReference type="Proteomes" id="UP000294856"/>
    </source>
</evidence>
<dbReference type="OrthoDB" id="502624at2"/>
<keyword evidence="7 8" id="KW-0503">Monooxygenase</keyword>
<dbReference type="Proteomes" id="UP000294856">
    <property type="component" value="Unassembled WGS sequence"/>
</dbReference>
<evidence type="ECO:0000256" key="6">
    <source>
        <dbReference type="ARBA" id="ARBA00023004"/>
    </source>
</evidence>
<dbReference type="RefSeq" id="WP_067445744.1">
    <property type="nucleotide sequence ID" value="NZ_SMFR01000002.1"/>
</dbReference>
<dbReference type="GO" id="GO:0005506">
    <property type="term" value="F:iron ion binding"/>
    <property type="evidence" value="ECO:0007669"/>
    <property type="project" value="InterPro"/>
</dbReference>
<sequence>MSTALIDLASSEYRLSPWDIYRRLRDEHPVYYMPEGSWDGEDLYVLSRYEDVGFALKDKTQFSSKIQQDNYMNLPMLVNRDAPEHTRLRHSTNRAFNARLVRQLSGWVRTLVDELLAELYRHDSVEFVDAYSTALPLRVVGGMLGVPLDRKADLRRWSQAVMNSFAVSAGLDPDRVPGFFEDIVEFSNYMEELAHERRGKPNRGDILGELVEEHESGALTRDEMVTMAWSFIAAGHETTMNLLGGGIELLLRDRDLAAELRADPSKHAAFIEEYLRLNSPTQWLLRRTATELTLHDTTIPAGALIHVVLGAANRDPRQFDNPDELDLSRPNVNRHFAFGAGVHFCPGAALSRLLAETTFAAFLPVLDRFSLDAERPARLREQQGSYGLSQMWVKVHPRAEQAL</sequence>
<dbReference type="InterPro" id="IPR002397">
    <property type="entry name" value="Cyt_P450_B"/>
</dbReference>
<keyword evidence="5 8" id="KW-0560">Oxidoreductase</keyword>
<dbReference type="FunFam" id="1.10.630.10:FF:000018">
    <property type="entry name" value="Cytochrome P450 monooxygenase"/>
    <property type="match status" value="1"/>
</dbReference>
<dbReference type="EMBL" id="SMFR01000002">
    <property type="protein sequence ID" value="TCJ96931.1"/>
    <property type="molecule type" value="Genomic_DNA"/>
</dbReference>
<dbReference type="Pfam" id="PF00067">
    <property type="entry name" value="p450"/>
    <property type="match status" value="1"/>
</dbReference>
<evidence type="ECO:0000256" key="4">
    <source>
        <dbReference type="ARBA" id="ARBA00022723"/>
    </source>
</evidence>
<comment type="cofactor">
    <cofactor evidence="1">
        <name>heme</name>
        <dbReference type="ChEBI" id="CHEBI:30413"/>
    </cofactor>
</comment>
<keyword evidence="6 8" id="KW-0408">Iron</keyword>
<comment type="similarity">
    <text evidence="2 8">Belongs to the cytochrome P450 family.</text>
</comment>
<gene>
    <name evidence="9" type="ORF">DFR71_2965</name>
</gene>
<keyword evidence="4 8" id="KW-0479">Metal-binding</keyword>
<evidence type="ECO:0000256" key="2">
    <source>
        <dbReference type="ARBA" id="ARBA00010617"/>
    </source>
</evidence>
<dbReference type="InterPro" id="IPR036396">
    <property type="entry name" value="Cyt_P450_sf"/>
</dbReference>
<dbReference type="GO" id="GO:0016705">
    <property type="term" value="F:oxidoreductase activity, acting on paired donors, with incorporation or reduction of molecular oxygen"/>
    <property type="evidence" value="ECO:0007669"/>
    <property type="project" value="InterPro"/>
</dbReference>
<dbReference type="PRINTS" id="PR00359">
    <property type="entry name" value="BP450"/>
</dbReference>
<dbReference type="InterPro" id="IPR017972">
    <property type="entry name" value="Cyt_P450_CS"/>
</dbReference>